<feature type="domain" description="Peptidase S26" evidence="6">
    <location>
        <begin position="51"/>
        <end position="91"/>
    </location>
</feature>
<dbReference type="STRING" id="448386.A0A2V3IPB4"/>
<dbReference type="AlphaFoldDB" id="A0A2V3IPB4"/>
<reference evidence="7 8" key="1">
    <citation type="journal article" date="2018" name="Mol. Biol. Evol.">
        <title>Analysis of the draft genome of the red seaweed Gracilariopsis chorda provides insights into genome size evolution in Rhodophyta.</title>
        <authorList>
            <person name="Lee J."/>
            <person name="Yang E.C."/>
            <person name="Graf L."/>
            <person name="Yang J.H."/>
            <person name="Qiu H."/>
            <person name="Zel Zion U."/>
            <person name="Chan C.X."/>
            <person name="Stephens T.G."/>
            <person name="Weber A.P.M."/>
            <person name="Boo G.H."/>
            <person name="Boo S.M."/>
            <person name="Kim K.M."/>
            <person name="Shin Y."/>
            <person name="Jung M."/>
            <person name="Lee S.J."/>
            <person name="Yim H.S."/>
            <person name="Lee J.H."/>
            <person name="Bhattacharya D."/>
            <person name="Yoon H.S."/>
        </authorList>
    </citation>
    <scope>NUCLEOTIDE SEQUENCE [LARGE SCALE GENOMIC DNA]</scope>
    <source>
        <strain evidence="7 8">SKKU-2015</strain>
        <tissue evidence="7">Whole body</tissue>
    </source>
</reference>
<dbReference type="Pfam" id="PF10502">
    <property type="entry name" value="Peptidase_S26"/>
    <property type="match status" value="1"/>
</dbReference>
<dbReference type="InterPro" id="IPR036286">
    <property type="entry name" value="LexA/Signal_pep-like_sf"/>
</dbReference>
<keyword evidence="3" id="KW-0378">Hydrolase</keyword>
<gene>
    <name evidence="7" type="ORF">BWQ96_06295</name>
</gene>
<dbReference type="OrthoDB" id="4031at2759"/>
<protein>
    <submittedName>
        <fullName evidence="7">Mitochondrial inner membrane protease subunit 1</fullName>
    </submittedName>
</protein>
<evidence type="ECO:0000256" key="2">
    <source>
        <dbReference type="ARBA" id="ARBA00022792"/>
    </source>
</evidence>
<evidence type="ECO:0000256" key="5">
    <source>
        <dbReference type="ARBA" id="ARBA00023136"/>
    </source>
</evidence>
<dbReference type="CDD" id="cd06530">
    <property type="entry name" value="S26_SPase_I"/>
    <property type="match status" value="1"/>
</dbReference>
<keyword evidence="8" id="KW-1185">Reference proteome</keyword>
<evidence type="ECO:0000256" key="1">
    <source>
        <dbReference type="ARBA" id="ARBA00004273"/>
    </source>
</evidence>
<dbReference type="SUPFAM" id="SSF51306">
    <property type="entry name" value="LexA/Signal peptidase"/>
    <property type="match status" value="1"/>
</dbReference>
<name>A0A2V3IPB4_9FLOR</name>
<sequence>MAVGPSMEPTLSARGDVLLTARMTPRAGDIVVAVKPTDADTHVVKRLVRRQRCPPHHVWLRGDNAPRSLDSRHYGAVPDALLRGVVVARLWPPRRVCGRRALRTCAAPPKHQRE</sequence>
<evidence type="ECO:0000256" key="4">
    <source>
        <dbReference type="ARBA" id="ARBA00023128"/>
    </source>
</evidence>
<keyword evidence="5" id="KW-0472">Membrane</keyword>
<dbReference type="GO" id="GO:0006465">
    <property type="term" value="P:signal peptide processing"/>
    <property type="evidence" value="ECO:0007669"/>
    <property type="project" value="InterPro"/>
</dbReference>
<evidence type="ECO:0000256" key="3">
    <source>
        <dbReference type="ARBA" id="ARBA00022801"/>
    </source>
</evidence>
<dbReference type="Proteomes" id="UP000247409">
    <property type="component" value="Unassembled WGS sequence"/>
</dbReference>
<evidence type="ECO:0000259" key="6">
    <source>
        <dbReference type="Pfam" id="PF10502"/>
    </source>
</evidence>
<keyword evidence="4" id="KW-0496">Mitochondrion</keyword>
<keyword evidence="7" id="KW-0645">Protease</keyword>
<keyword evidence="2" id="KW-0999">Mitochondrion inner membrane</keyword>
<dbReference type="GO" id="GO:0042720">
    <property type="term" value="C:mitochondrial inner membrane peptidase complex"/>
    <property type="evidence" value="ECO:0007669"/>
    <property type="project" value="TreeGrafter"/>
</dbReference>
<dbReference type="GO" id="GO:0004252">
    <property type="term" value="F:serine-type endopeptidase activity"/>
    <property type="evidence" value="ECO:0007669"/>
    <property type="project" value="InterPro"/>
</dbReference>
<organism evidence="7 8">
    <name type="scientific">Gracilariopsis chorda</name>
    <dbReference type="NCBI Taxonomy" id="448386"/>
    <lineage>
        <taxon>Eukaryota</taxon>
        <taxon>Rhodophyta</taxon>
        <taxon>Florideophyceae</taxon>
        <taxon>Rhodymeniophycidae</taxon>
        <taxon>Gracilariales</taxon>
        <taxon>Gracilariaceae</taxon>
        <taxon>Gracilariopsis</taxon>
    </lineage>
</organism>
<evidence type="ECO:0000313" key="7">
    <source>
        <dbReference type="EMBL" id="PXF43926.1"/>
    </source>
</evidence>
<accession>A0A2V3IPB4</accession>
<comment type="subcellular location">
    <subcellularLocation>
        <location evidence="1">Mitochondrion inner membrane</location>
    </subcellularLocation>
</comment>
<dbReference type="Gene3D" id="2.10.109.10">
    <property type="entry name" value="Umud Fragment, subunit A"/>
    <property type="match status" value="1"/>
</dbReference>
<evidence type="ECO:0000313" key="8">
    <source>
        <dbReference type="Proteomes" id="UP000247409"/>
    </source>
</evidence>
<dbReference type="InterPro" id="IPR052064">
    <property type="entry name" value="Mito_IMP1_subunit"/>
</dbReference>
<comment type="caution">
    <text evidence="7">The sequence shown here is derived from an EMBL/GenBank/DDBJ whole genome shotgun (WGS) entry which is preliminary data.</text>
</comment>
<dbReference type="InterPro" id="IPR019533">
    <property type="entry name" value="Peptidase_S26"/>
</dbReference>
<dbReference type="PANTHER" id="PTHR12383:SF16">
    <property type="entry name" value="MITOCHONDRIAL INNER MEMBRANE PROTEASE SUBUNIT 1"/>
    <property type="match status" value="1"/>
</dbReference>
<dbReference type="EMBL" id="NBIV01000107">
    <property type="protein sequence ID" value="PXF43926.1"/>
    <property type="molecule type" value="Genomic_DNA"/>
</dbReference>
<dbReference type="PANTHER" id="PTHR12383">
    <property type="entry name" value="PROTEASE FAMILY S26 MITOCHONDRIAL INNER MEMBRANE PROTEASE-RELATED"/>
    <property type="match status" value="1"/>
</dbReference>
<dbReference type="GO" id="GO:0006627">
    <property type="term" value="P:protein processing involved in protein targeting to mitochondrion"/>
    <property type="evidence" value="ECO:0007669"/>
    <property type="project" value="TreeGrafter"/>
</dbReference>
<proteinExistence type="predicted"/>